<dbReference type="Proteomes" id="UP000309676">
    <property type="component" value="Unassembled WGS sequence"/>
</dbReference>
<dbReference type="EMBL" id="VCIW01000013">
    <property type="protein sequence ID" value="TLS50681.1"/>
    <property type="molecule type" value="Genomic_DNA"/>
</dbReference>
<organism evidence="1 2">
    <name type="scientific">Paenibacillus antri</name>
    <dbReference type="NCBI Taxonomy" id="2582848"/>
    <lineage>
        <taxon>Bacteria</taxon>
        <taxon>Bacillati</taxon>
        <taxon>Bacillota</taxon>
        <taxon>Bacilli</taxon>
        <taxon>Bacillales</taxon>
        <taxon>Paenibacillaceae</taxon>
        <taxon>Paenibacillus</taxon>
    </lineage>
</organism>
<proteinExistence type="predicted"/>
<evidence type="ECO:0008006" key="3">
    <source>
        <dbReference type="Google" id="ProtNLM"/>
    </source>
</evidence>
<accession>A0A5R9G4H9</accession>
<name>A0A5R9G4H9_9BACL</name>
<dbReference type="RefSeq" id="WP_138195713.1">
    <property type="nucleotide sequence ID" value="NZ_VCIW01000013.1"/>
</dbReference>
<dbReference type="OrthoDB" id="2991134at2"/>
<comment type="caution">
    <text evidence="1">The sequence shown here is derived from an EMBL/GenBank/DDBJ whole genome shotgun (WGS) entry which is preliminary data.</text>
</comment>
<sequence length="84" mass="9606">MRNELEKRIGRVVTIIYADRRSGFTKRRIKLLGVEGNAVKAFCLERLAPRTFLLPSILAVEAYAPPAERRPRRESAGGYHALRR</sequence>
<reference evidence="1 2" key="1">
    <citation type="submission" date="2019-05" db="EMBL/GenBank/DDBJ databases">
        <authorList>
            <person name="Narsing Rao M.P."/>
            <person name="Li W.J."/>
        </authorList>
    </citation>
    <scope>NUCLEOTIDE SEQUENCE [LARGE SCALE GENOMIC DNA]</scope>
    <source>
        <strain evidence="1 2">SYSU_K30003</strain>
    </source>
</reference>
<evidence type="ECO:0000313" key="2">
    <source>
        <dbReference type="Proteomes" id="UP000309676"/>
    </source>
</evidence>
<evidence type="ECO:0000313" key="1">
    <source>
        <dbReference type="EMBL" id="TLS50681.1"/>
    </source>
</evidence>
<gene>
    <name evidence="1" type="ORF">FE782_18425</name>
</gene>
<dbReference type="AlphaFoldDB" id="A0A5R9G4H9"/>
<protein>
    <recommendedName>
        <fullName evidence="3">WYL domain-containing protein</fullName>
    </recommendedName>
</protein>
<keyword evidence="2" id="KW-1185">Reference proteome</keyword>